<feature type="signal peptide" evidence="19">
    <location>
        <begin position="1"/>
        <end position="33"/>
    </location>
</feature>
<comment type="caution">
    <text evidence="22">The sequence shown here is derived from an EMBL/GenBank/DDBJ whole genome shotgun (WGS) entry which is preliminary data.</text>
</comment>
<keyword evidence="4 18" id="KW-0812">Transmembrane</keyword>
<dbReference type="InterPro" id="IPR008979">
    <property type="entry name" value="Galactose-bd-like_sf"/>
</dbReference>
<dbReference type="PROSITE" id="PS00109">
    <property type="entry name" value="PROTEIN_KINASE_TYR"/>
    <property type="match status" value="1"/>
</dbReference>
<evidence type="ECO:0000256" key="11">
    <source>
        <dbReference type="ARBA" id="ARBA00023137"/>
    </source>
</evidence>
<keyword evidence="5 19" id="KW-0732">Signal</keyword>
<comment type="similarity">
    <text evidence="16">Belongs to the protein kinase superfamily. Tyr protein kinase family. Insulin receptor subfamily.</text>
</comment>
<proteinExistence type="inferred from homology"/>
<evidence type="ECO:0000256" key="18">
    <source>
        <dbReference type="SAM" id="Phobius"/>
    </source>
</evidence>
<dbReference type="Gene3D" id="2.60.120.260">
    <property type="entry name" value="Galactose-binding domain-like"/>
    <property type="match status" value="1"/>
</dbReference>
<dbReference type="PANTHER" id="PTHR24416">
    <property type="entry name" value="TYROSINE-PROTEIN KINASE RECEPTOR"/>
    <property type="match status" value="1"/>
</dbReference>
<dbReference type="InterPro" id="IPR000421">
    <property type="entry name" value="FA58C"/>
</dbReference>
<dbReference type="EMBL" id="LRGB01003333">
    <property type="protein sequence ID" value="KZS03172.1"/>
    <property type="molecule type" value="Genomic_DNA"/>
</dbReference>
<evidence type="ECO:0000256" key="3">
    <source>
        <dbReference type="ARBA" id="ARBA00022679"/>
    </source>
</evidence>
<dbReference type="GO" id="GO:0043235">
    <property type="term" value="C:receptor complex"/>
    <property type="evidence" value="ECO:0007669"/>
    <property type="project" value="TreeGrafter"/>
</dbReference>
<dbReference type="Proteomes" id="UP000076858">
    <property type="component" value="Unassembled WGS sequence"/>
</dbReference>
<sequence length="921" mass="103002">MCHAESTFMSSLATMHKLAVLVVVISAASKSFALNLDSCNASLGLESGYIKDAAITASSSYDASNVGPQFARLNKDKNGGAWCPKQQVMRGVKEWIEIDLKAMHAISAIQTQGRFGNGQGQEYVEHFKIEYWRPGMERWVRYRNQTGLEIFAGNTNTYMVTSNDLNPVILATKIRIVPHSIHRRTVCLRLELSGCQFEAGVVSYSAPQGDVFRSVNLIDESYDGIIENGFLKGGLGQLTDGRVGSHGVDDFGYEWVGWQNKTNAPRLSPLELTFEFQGVRNFSRIDVFANNDYHKNIQVFSELRVLFSIGGRQFPSSSCVIYSYMPDRFLADARNVSIHLGFKMARYLKLQFTFAAEWLVISELYFTSEQIDGNFSDDVRVRGRQTDEGFLQRDAVAHIKTSEIEDNVLAESDTHTGIIIGVMTSIIVALALALAIIISRSVHNVRQTVGRSVLSPPFGRTNPQNLGLVAEHNKLETHLGTLNYSNHEPAIYSPIGQLNATDSGRNGSSTENSSTVYNEPFSDDSCSVCSTRKPETMSDPPVRKIVPAQPDYDIPIHSGQTERNTITSPSVNVSFMSRLYTHMNCISNSANEMPPFFSSDMGGFYATADLLQQQSEQSLARCTYKRLAEIPSTTLNRLEHLSSGQFGAEVYLCQLTDDSTTASVVTRHFPSYWTKADVDKECQALGGLRHDKLLPLLGIVSLQHAEDGVSLVFAYGGVGDMYQFLQDHVAETSSLSERSLSYGCLIYMAKQIAAAMEYLEIREIPHRDLAARNCLVEANYGVKIASFGIHSKRYPADYFAMDDGRCVPLRWMAWESVALRKYSSASDVWSFAVLLWEILTFARDPPIEALTDKEVLNLLLHYQQHETGFNEMLLASPILCPKEIYDLMCECWKCNSNDRPTFKEIHMFLMRKNLGYHPSDR</sequence>
<dbReference type="InterPro" id="IPR000719">
    <property type="entry name" value="Prot_kinase_dom"/>
</dbReference>
<dbReference type="GO" id="GO:0005524">
    <property type="term" value="F:ATP binding"/>
    <property type="evidence" value="ECO:0007669"/>
    <property type="project" value="UniProtKB-KW"/>
</dbReference>
<protein>
    <submittedName>
        <fullName evidence="22">Discoidin domain-containing receptor 2</fullName>
    </submittedName>
</protein>
<dbReference type="SUPFAM" id="SSF56112">
    <property type="entry name" value="Protein kinase-like (PK-like)"/>
    <property type="match status" value="1"/>
</dbReference>
<dbReference type="GO" id="GO:0005886">
    <property type="term" value="C:plasma membrane"/>
    <property type="evidence" value="ECO:0007669"/>
    <property type="project" value="UniProtKB-SubCell"/>
</dbReference>
<dbReference type="PROSITE" id="PS01285">
    <property type="entry name" value="FA58C_1"/>
    <property type="match status" value="1"/>
</dbReference>
<dbReference type="PROSITE" id="PS50022">
    <property type="entry name" value="FA58C_3"/>
    <property type="match status" value="1"/>
</dbReference>
<dbReference type="InterPro" id="IPR020635">
    <property type="entry name" value="Tyr_kinase_cat_dom"/>
</dbReference>
<keyword evidence="23" id="KW-1185">Reference proteome</keyword>
<evidence type="ECO:0000256" key="4">
    <source>
        <dbReference type="ARBA" id="ARBA00022692"/>
    </source>
</evidence>
<dbReference type="FunFam" id="1.10.510.10:FF:001512">
    <property type="entry name" value="Receptor tyrosine-protein kinase erbB-2"/>
    <property type="match status" value="1"/>
</dbReference>
<dbReference type="Pfam" id="PF21114">
    <property type="entry name" value="DDR1-2_DS-like"/>
    <property type="match status" value="1"/>
</dbReference>
<name>A0A164KDH1_9CRUS</name>
<reference evidence="22 23" key="1">
    <citation type="submission" date="2016-03" db="EMBL/GenBank/DDBJ databases">
        <title>EvidentialGene: Evidence-directed Construction of Genes on Genomes.</title>
        <authorList>
            <person name="Gilbert D.G."/>
            <person name="Choi J.-H."/>
            <person name="Mockaitis K."/>
            <person name="Colbourne J."/>
            <person name="Pfrender M."/>
        </authorList>
    </citation>
    <scope>NUCLEOTIDE SEQUENCE [LARGE SCALE GENOMIC DNA]</scope>
    <source>
        <strain evidence="22 23">Xinb3</strain>
        <tissue evidence="22">Complete organism</tissue>
    </source>
</reference>
<evidence type="ECO:0000256" key="2">
    <source>
        <dbReference type="ARBA" id="ARBA00022475"/>
    </source>
</evidence>
<keyword evidence="13 22" id="KW-0675">Receptor</keyword>
<feature type="chain" id="PRO_5007851227" evidence="19">
    <location>
        <begin position="34"/>
        <end position="921"/>
    </location>
</feature>
<dbReference type="FunFam" id="2.60.120.260:FF:000007">
    <property type="entry name" value="Discoidin domain receptor tyrosine kinase 1"/>
    <property type="match status" value="1"/>
</dbReference>
<feature type="region of interest" description="Disordered" evidence="17">
    <location>
        <begin position="528"/>
        <end position="547"/>
    </location>
</feature>
<dbReference type="CDD" id="cd00057">
    <property type="entry name" value="FA58C"/>
    <property type="match status" value="1"/>
</dbReference>
<dbReference type="SUPFAM" id="SSF49785">
    <property type="entry name" value="Galactose-binding domain-like"/>
    <property type="match status" value="1"/>
</dbReference>
<evidence type="ECO:0000259" key="20">
    <source>
        <dbReference type="PROSITE" id="PS50011"/>
    </source>
</evidence>
<evidence type="ECO:0000256" key="8">
    <source>
        <dbReference type="ARBA" id="ARBA00022840"/>
    </source>
</evidence>
<dbReference type="GO" id="GO:0048468">
    <property type="term" value="P:cell development"/>
    <property type="evidence" value="ECO:0007669"/>
    <property type="project" value="UniProtKB-ARBA"/>
</dbReference>
<dbReference type="OrthoDB" id="6071166at2759"/>
<dbReference type="GO" id="GO:0051897">
    <property type="term" value="P:positive regulation of phosphatidylinositol 3-kinase/protein kinase B signal transduction"/>
    <property type="evidence" value="ECO:0007669"/>
    <property type="project" value="TreeGrafter"/>
</dbReference>
<evidence type="ECO:0000256" key="1">
    <source>
        <dbReference type="ARBA" id="ARBA00004251"/>
    </source>
</evidence>
<evidence type="ECO:0000256" key="19">
    <source>
        <dbReference type="SAM" id="SignalP"/>
    </source>
</evidence>
<keyword evidence="2" id="KW-1003">Cell membrane</keyword>
<dbReference type="AlphaFoldDB" id="A0A164KDH1"/>
<dbReference type="PROSITE" id="PS01286">
    <property type="entry name" value="FA58C_2"/>
    <property type="match status" value="1"/>
</dbReference>
<keyword evidence="8" id="KW-0067">ATP-binding</keyword>
<evidence type="ECO:0000256" key="7">
    <source>
        <dbReference type="ARBA" id="ARBA00022777"/>
    </source>
</evidence>
<dbReference type="Pfam" id="PF00754">
    <property type="entry name" value="F5_F8_type_C"/>
    <property type="match status" value="1"/>
</dbReference>
<dbReference type="InterPro" id="IPR008266">
    <property type="entry name" value="Tyr_kinase_AS"/>
</dbReference>
<dbReference type="Gene3D" id="2.60.120.1190">
    <property type="match status" value="1"/>
</dbReference>
<evidence type="ECO:0000256" key="14">
    <source>
        <dbReference type="ARBA" id="ARBA00023180"/>
    </source>
</evidence>
<gene>
    <name evidence="22" type="ORF">APZ42_034173</name>
</gene>
<keyword evidence="14" id="KW-0325">Glycoprotein</keyword>
<dbReference type="InterPro" id="IPR001245">
    <property type="entry name" value="Ser-Thr/Tyr_kinase_cat_dom"/>
</dbReference>
<dbReference type="InterPro" id="IPR048525">
    <property type="entry name" value="DDR1-2_DS-like"/>
</dbReference>
<accession>A0A164KDH1</accession>
<dbReference type="SMART" id="SM00231">
    <property type="entry name" value="FA58C"/>
    <property type="match status" value="1"/>
</dbReference>
<evidence type="ECO:0000256" key="12">
    <source>
        <dbReference type="ARBA" id="ARBA00023157"/>
    </source>
</evidence>
<dbReference type="PROSITE" id="PS50011">
    <property type="entry name" value="PROTEIN_KINASE_DOM"/>
    <property type="match status" value="1"/>
</dbReference>
<keyword evidence="9 18" id="KW-1133">Transmembrane helix</keyword>
<dbReference type="PANTHER" id="PTHR24416:SF580">
    <property type="entry name" value="DISCOIDIN DOMAIN RECEPTOR, ISOFORM F"/>
    <property type="match status" value="1"/>
</dbReference>
<evidence type="ECO:0000313" key="23">
    <source>
        <dbReference type="Proteomes" id="UP000076858"/>
    </source>
</evidence>
<dbReference type="GO" id="GO:0030182">
    <property type="term" value="P:neuron differentiation"/>
    <property type="evidence" value="ECO:0007669"/>
    <property type="project" value="UniProtKB-ARBA"/>
</dbReference>
<dbReference type="InterPro" id="IPR011009">
    <property type="entry name" value="Kinase-like_dom_sf"/>
</dbReference>
<evidence type="ECO:0000256" key="15">
    <source>
        <dbReference type="ARBA" id="ARBA00051243"/>
    </source>
</evidence>
<comment type="catalytic activity">
    <reaction evidence="15">
        <text>L-tyrosyl-[protein] + ATP = O-phospho-L-tyrosyl-[protein] + ADP + H(+)</text>
        <dbReference type="Rhea" id="RHEA:10596"/>
        <dbReference type="Rhea" id="RHEA-COMP:10136"/>
        <dbReference type="Rhea" id="RHEA-COMP:20101"/>
        <dbReference type="ChEBI" id="CHEBI:15378"/>
        <dbReference type="ChEBI" id="CHEBI:30616"/>
        <dbReference type="ChEBI" id="CHEBI:46858"/>
        <dbReference type="ChEBI" id="CHEBI:61978"/>
        <dbReference type="ChEBI" id="CHEBI:456216"/>
        <dbReference type="EC" id="2.7.10.1"/>
    </reaction>
</comment>
<evidence type="ECO:0000256" key="16">
    <source>
        <dbReference type="ARBA" id="ARBA00061639"/>
    </source>
</evidence>
<feature type="domain" description="Protein kinase" evidence="20">
    <location>
        <begin position="635"/>
        <end position="909"/>
    </location>
</feature>
<dbReference type="Gene3D" id="1.10.510.10">
    <property type="entry name" value="Transferase(Phosphotransferase) domain 1"/>
    <property type="match status" value="1"/>
</dbReference>
<evidence type="ECO:0000313" key="22">
    <source>
        <dbReference type="EMBL" id="KZS03172.1"/>
    </source>
</evidence>
<keyword evidence="7" id="KW-0418">Kinase</keyword>
<dbReference type="GO" id="GO:0038062">
    <property type="term" value="F:protein tyrosine kinase collagen receptor activity"/>
    <property type="evidence" value="ECO:0007669"/>
    <property type="project" value="TreeGrafter"/>
</dbReference>
<evidence type="ECO:0000256" key="9">
    <source>
        <dbReference type="ARBA" id="ARBA00022989"/>
    </source>
</evidence>
<dbReference type="InterPro" id="IPR050122">
    <property type="entry name" value="RTK"/>
</dbReference>
<keyword evidence="11" id="KW-0829">Tyrosine-protein kinase</keyword>
<organism evidence="22 23">
    <name type="scientific">Daphnia magna</name>
    <dbReference type="NCBI Taxonomy" id="35525"/>
    <lineage>
        <taxon>Eukaryota</taxon>
        <taxon>Metazoa</taxon>
        <taxon>Ecdysozoa</taxon>
        <taxon>Arthropoda</taxon>
        <taxon>Crustacea</taxon>
        <taxon>Branchiopoda</taxon>
        <taxon>Diplostraca</taxon>
        <taxon>Cladocera</taxon>
        <taxon>Anomopoda</taxon>
        <taxon>Daphniidae</taxon>
        <taxon>Daphnia</taxon>
    </lineage>
</organism>
<feature type="domain" description="F5/8 type C" evidence="21">
    <location>
        <begin position="39"/>
        <end position="195"/>
    </location>
</feature>
<evidence type="ECO:0000256" key="6">
    <source>
        <dbReference type="ARBA" id="ARBA00022741"/>
    </source>
</evidence>
<comment type="subcellular location">
    <subcellularLocation>
        <location evidence="1">Cell membrane</location>
        <topology evidence="1">Single-pass type I membrane protein</topology>
    </subcellularLocation>
</comment>
<dbReference type="PRINTS" id="PR00109">
    <property type="entry name" value="TYRKINASE"/>
</dbReference>
<evidence type="ECO:0000256" key="13">
    <source>
        <dbReference type="ARBA" id="ARBA00023170"/>
    </source>
</evidence>
<feature type="transmembrane region" description="Helical" evidence="18">
    <location>
        <begin position="417"/>
        <end position="438"/>
    </location>
</feature>
<keyword evidence="10 18" id="KW-0472">Membrane</keyword>
<keyword evidence="3" id="KW-0808">Transferase</keyword>
<keyword evidence="12" id="KW-1015">Disulfide bond</keyword>
<dbReference type="GO" id="GO:0048680">
    <property type="term" value="P:positive regulation of axon regeneration"/>
    <property type="evidence" value="ECO:0007669"/>
    <property type="project" value="UniProtKB-ARBA"/>
</dbReference>
<evidence type="ECO:0000259" key="21">
    <source>
        <dbReference type="PROSITE" id="PS50022"/>
    </source>
</evidence>
<dbReference type="SMART" id="SM00219">
    <property type="entry name" value="TyrKc"/>
    <property type="match status" value="1"/>
</dbReference>
<dbReference type="GO" id="GO:0005518">
    <property type="term" value="F:collagen binding"/>
    <property type="evidence" value="ECO:0007669"/>
    <property type="project" value="TreeGrafter"/>
</dbReference>
<evidence type="ECO:0000256" key="17">
    <source>
        <dbReference type="SAM" id="MobiDB-lite"/>
    </source>
</evidence>
<dbReference type="Gene3D" id="3.30.200.20">
    <property type="entry name" value="Phosphorylase Kinase, domain 1"/>
    <property type="match status" value="1"/>
</dbReference>
<keyword evidence="6" id="KW-0547">Nucleotide-binding</keyword>
<evidence type="ECO:0000256" key="10">
    <source>
        <dbReference type="ARBA" id="ARBA00023136"/>
    </source>
</evidence>
<evidence type="ECO:0000256" key="5">
    <source>
        <dbReference type="ARBA" id="ARBA00022729"/>
    </source>
</evidence>
<dbReference type="Pfam" id="PF07714">
    <property type="entry name" value="PK_Tyr_Ser-Thr"/>
    <property type="match status" value="1"/>
</dbReference>